<comment type="caution">
    <text evidence="1">The sequence shown here is derived from an EMBL/GenBank/DDBJ whole genome shotgun (WGS) entry which is preliminary data.</text>
</comment>
<dbReference type="Proteomes" id="UP000282617">
    <property type="component" value="Unassembled WGS sequence"/>
</dbReference>
<dbReference type="EMBL" id="RJNA01000004">
    <property type="protein sequence ID" value="RSI44305.1"/>
    <property type="molecule type" value="Genomic_DNA"/>
</dbReference>
<accession>A0A3R9IHM1</accession>
<proteinExistence type="predicted"/>
<reference evidence="1 2" key="1">
    <citation type="submission" date="2018-11" db="EMBL/GenBank/DDBJ databases">
        <title>Species Designations Belie Phenotypic and Genotypic Heterogeneity in Oral Streptococci.</title>
        <authorList>
            <person name="Velsko I."/>
        </authorList>
    </citation>
    <scope>NUCLEOTIDE SEQUENCE [LARGE SCALE GENOMIC DNA]</scope>
    <source>
        <strain evidence="1 2">BCC51</strain>
    </source>
</reference>
<dbReference type="InterPro" id="IPR031664">
    <property type="entry name" value="DUF5085"/>
</dbReference>
<dbReference type="AlphaFoldDB" id="A0A3R9IHM1"/>
<dbReference type="RefSeq" id="WP_125389963.1">
    <property type="nucleotide sequence ID" value="NZ_RJNA01000004.1"/>
</dbReference>
<evidence type="ECO:0000313" key="2">
    <source>
        <dbReference type="Proteomes" id="UP000282617"/>
    </source>
</evidence>
<sequence length="156" mass="17245">MADITYGTNQFLMLSNVLSVDYNIVGDEISVAFQDMLNTAVAAGYTPKSNPFYSCPHVGELEDGTYNITVYLPVYEDYLGDDELLEGTAYNSYFLVPRMVGARVTGEEAVDFDKALYGLTNLLIDNELEECTPIFYISSKINGVLYTDILVGVRAS</sequence>
<dbReference type="Pfam" id="PF16895">
    <property type="entry name" value="DUF5085"/>
    <property type="match status" value="1"/>
</dbReference>
<gene>
    <name evidence="1" type="ORF">D8872_03375</name>
</gene>
<evidence type="ECO:0008006" key="3">
    <source>
        <dbReference type="Google" id="ProtNLM"/>
    </source>
</evidence>
<name>A0A3R9IHM1_STRCR</name>
<organism evidence="1 2">
    <name type="scientific">Streptococcus cristatus</name>
    <dbReference type="NCBI Taxonomy" id="45634"/>
    <lineage>
        <taxon>Bacteria</taxon>
        <taxon>Bacillati</taxon>
        <taxon>Bacillota</taxon>
        <taxon>Bacilli</taxon>
        <taxon>Lactobacillales</taxon>
        <taxon>Streptococcaceae</taxon>
        <taxon>Streptococcus</taxon>
    </lineage>
</organism>
<evidence type="ECO:0000313" key="1">
    <source>
        <dbReference type="EMBL" id="RSI44305.1"/>
    </source>
</evidence>
<protein>
    <recommendedName>
        <fullName evidence="3">DUF5085 family protein</fullName>
    </recommendedName>
</protein>